<keyword evidence="3" id="KW-1185">Reference proteome</keyword>
<sequence>MYSVSGSELLSRCSANPTSLRITAAHNLFKLPVSGSERKDPNYLASVSSAGSHSSSPNSQPRPRWERVEKDGKRRLQQILVVIESTYFGVLLERNRLELRIQHATGAVLALRKTFDHPLQEIRLRRDLSIELDAVVMTETERVSLQGKETKMSGSGACVNQSTLEGSMVSASGKLFPGESIPHQTYEISACVVEQRSSACSGGPFSTSRHGACRTNRDITQSLTSRKRFDLAKDAGDLFGTILGKKAEQQVPIFSGEPAEYLAWEEAIAPIRFCSFRQLIMKLMLSQKVTSEALKIVKWIGMDQPNPMEALVDALKRE</sequence>
<dbReference type="OrthoDB" id="5920628at2759"/>
<dbReference type="STRING" id="36087.A0A077ZJU1"/>
<name>A0A077ZJU1_TRITR</name>
<dbReference type="EMBL" id="HG806834">
    <property type="protein sequence ID" value="CDW60014.1"/>
    <property type="molecule type" value="Genomic_DNA"/>
</dbReference>
<evidence type="ECO:0000313" key="3">
    <source>
        <dbReference type="Proteomes" id="UP000030665"/>
    </source>
</evidence>
<organism evidence="2 3">
    <name type="scientific">Trichuris trichiura</name>
    <name type="common">Whipworm</name>
    <name type="synonym">Trichocephalus trichiurus</name>
    <dbReference type="NCBI Taxonomy" id="36087"/>
    <lineage>
        <taxon>Eukaryota</taxon>
        <taxon>Metazoa</taxon>
        <taxon>Ecdysozoa</taxon>
        <taxon>Nematoda</taxon>
        <taxon>Enoplea</taxon>
        <taxon>Dorylaimia</taxon>
        <taxon>Trichinellida</taxon>
        <taxon>Trichuridae</taxon>
        <taxon>Trichuris</taxon>
    </lineage>
</organism>
<feature type="compositionally biased region" description="Low complexity" evidence="1">
    <location>
        <begin position="46"/>
        <end position="59"/>
    </location>
</feature>
<dbReference type="Proteomes" id="UP000030665">
    <property type="component" value="Unassembled WGS sequence"/>
</dbReference>
<gene>
    <name evidence="2" type="ORF">TTRE_0000835701</name>
</gene>
<proteinExistence type="predicted"/>
<reference evidence="2" key="2">
    <citation type="submission" date="2014-03" db="EMBL/GenBank/DDBJ databases">
        <title>The whipworm genome and dual-species transcriptomics of an intimate host-pathogen interaction.</title>
        <authorList>
            <person name="Foth B.J."/>
            <person name="Tsai I.J."/>
            <person name="Reid A.J."/>
            <person name="Bancroft A.J."/>
            <person name="Nichol S."/>
            <person name="Tracey A."/>
            <person name="Holroyd N."/>
            <person name="Cotton J.A."/>
            <person name="Stanley E.J."/>
            <person name="Zarowiecki M."/>
            <person name="Liu J.Z."/>
            <person name="Huckvale T."/>
            <person name="Cooper P.J."/>
            <person name="Grencis R.K."/>
            <person name="Berriman M."/>
        </authorList>
    </citation>
    <scope>NUCLEOTIDE SEQUENCE [LARGE SCALE GENOMIC DNA]</scope>
</reference>
<protein>
    <submittedName>
        <fullName evidence="2">Uncharacterized protein</fullName>
    </submittedName>
</protein>
<evidence type="ECO:0000313" key="2">
    <source>
        <dbReference type="EMBL" id="CDW60014.1"/>
    </source>
</evidence>
<accession>A0A077ZJU1</accession>
<feature type="region of interest" description="Disordered" evidence="1">
    <location>
        <begin position="42"/>
        <end position="70"/>
    </location>
</feature>
<evidence type="ECO:0000256" key="1">
    <source>
        <dbReference type="SAM" id="MobiDB-lite"/>
    </source>
</evidence>
<dbReference type="AlphaFoldDB" id="A0A077ZJU1"/>
<reference evidence="2" key="1">
    <citation type="submission" date="2014-01" db="EMBL/GenBank/DDBJ databases">
        <authorList>
            <person name="Aslett M."/>
        </authorList>
    </citation>
    <scope>NUCLEOTIDE SEQUENCE</scope>
</reference>